<dbReference type="EMBL" id="CP007501">
    <property type="protein sequence ID" value="AKD24545.1"/>
    <property type="molecule type" value="Genomic_DNA"/>
</dbReference>
<dbReference type="CDD" id="cd01942">
    <property type="entry name" value="ribokinase_group_A"/>
    <property type="match status" value="1"/>
</dbReference>
<evidence type="ECO:0000259" key="3">
    <source>
        <dbReference type="Pfam" id="PF00294"/>
    </source>
</evidence>
<gene>
    <name evidence="4" type="ORF">CL55_00002120</name>
</gene>
<dbReference type="PANTHER" id="PTHR10584:SF166">
    <property type="entry name" value="RIBOKINASE"/>
    <property type="match status" value="1"/>
</dbReference>
<dbReference type="AlphaFoldDB" id="A0A0E3ZKD1"/>
<dbReference type="OrthoDB" id="9779730at2"/>
<feature type="domain" description="Carbohydrate kinase PfkB" evidence="3">
    <location>
        <begin position="34"/>
        <end position="299"/>
    </location>
</feature>
<dbReference type="SUPFAM" id="SSF53613">
    <property type="entry name" value="Ribokinase-like"/>
    <property type="match status" value="1"/>
</dbReference>
<dbReference type="Pfam" id="PF00294">
    <property type="entry name" value="PfkB"/>
    <property type="match status" value="1"/>
</dbReference>
<evidence type="ECO:0000256" key="1">
    <source>
        <dbReference type="ARBA" id="ARBA00022679"/>
    </source>
</evidence>
<keyword evidence="5" id="KW-1185">Reference proteome</keyword>
<dbReference type="Gene3D" id="3.40.1190.20">
    <property type="match status" value="1"/>
</dbReference>
<reference evidence="4 5" key="1">
    <citation type="submission" date="2014-03" db="EMBL/GenBank/DDBJ databases">
        <title>Genome of Polynucleobacter strain MWH-MoK4.</title>
        <authorList>
            <person name="Hahn M.W."/>
        </authorList>
    </citation>
    <scope>NUCLEOTIDE SEQUENCE [LARGE SCALE GENOMIC DNA]</scope>
    <source>
        <strain evidence="4 5">MWH-MoK4</strain>
    </source>
</reference>
<name>A0A0E3ZKD1_9BURK</name>
<dbReference type="PANTHER" id="PTHR10584">
    <property type="entry name" value="SUGAR KINASE"/>
    <property type="match status" value="1"/>
</dbReference>
<dbReference type="STRING" id="1835254.CL55_00002120"/>
<protein>
    <submittedName>
        <fullName evidence="4">Sugar kinase, ribokinase family</fullName>
        <ecNumber evidence="4">2.7.1.20</ecNumber>
    </submittedName>
</protein>
<proteinExistence type="predicted"/>
<dbReference type="KEGG" id="pdq:CL55_00002120"/>
<evidence type="ECO:0000313" key="5">
    <source>
        <dbReference type="Proteomes" id="UP000061135"/>
    </source>
</evidence>
<organism evidence="4 5">
    <name type="scientific">Polynucleobacter duraquae</name>
    <dbReference type="NCBI Taxonomy" id="1835254"/>
    <lineage>
        <taxon>Bacteria</taxon>
        <taxon>Pseudomonadati</taxon>
        <taxon>Pseudomonadota</taxon>
        <taxon>Betaproteobacteria</taxon>
        <taxon>Burkholderiales</taxon>
        <taxon>Burkholderiaceae</taxon>
        <taxon>Polynucleobacter</taxon>
    </lineage>
</organism>
<sequence length="319" mass="34198">MASLICGSIAYDTIMNFEGKFADQILPEQIHILNVAFLVPTMRREFGGCAGNIAYNLSLLGGDPIIMATVGGDAAPYLDRLKQLKIDATHIRQIEQAFTAQAMITTDQANNQITAFHPGAMGESHLNQVSSVIVERSKNAKGAAKFGIVAPDGRQGMWEHCHQLAEAGIPFVFDPGQGLPMFNGPELLELVDIASYLAVNDYEGEMLSQRTGLSLAKVAKRVKALIVTKGAEGADIYFDGKCIAIPPVPAAKLVDPTGCGDAFRGGLLFGLENGMDWETTGRLASLMGSIKIAHQGPQNHQMSKDDIAAQFKFAFGFAL</sequence>
<dbReference type="EC" id="2.7.1.20" evidence="4"/>
<dbReference type="Proteomes" id="UP000061135">
    <property type="component" value="Chromosome"/>
</dbReference>
<accession>A0A0E3ZKD1</accession>
<dbReference type="RefSeq" id="WP_046329498.1">
    <property type="nucleotide sequence ID" value="NZ_CP007501.1"/>
</dbReference>
<dbReference type="InterPro" id="IPR011611">
    <property type="entry name" value="PfkB_dom"/>
</dbReference>
<dbReference type="GO" id="GO:0004001">
    <property type="term" value="F:adenosine kinase activity"/>
    <property type="evidence" value="ECO:0007669"/>
    <property type="project" value="UniProtKB-EC"/>
</dbReference>
<dbReference type="HOGENOM" id="CLU_027634_5_2_4"/>
<keyword evidence="1 4" id="KW-0808">Transferase</keyword>
<keyword evidence="2 4" id="KW-0418">Kinase</keyword>
<dbReference type="InterPro" id="IPR002173">
    <property type="entry name" value="Carboh/pur_kinase_PfkB_CS"/>
</dbReference>
<dbReference type="PROSITE" id="PS00583">
    <property type="entry name" value="PFKB_KINASES_1"/>
    <property type="match status" value="1"/>
</dbReference>
<dbReference type="PATRIC" id="fig|576611.7.peg.214"/>
<evidence type="ECO:0000256" key="2">
    <source>
        <dbReference type="ARBA" id="ARBA00022777"/>
    </source>
</evidence>
<evidence type="ECO:0000313" key="4">
    <source>
        <dbReference type="EMBL" id="AKD24545.1"/>
    </source>
</evidence>
<dbReference type="InterPro" id="IPR029056">
    <property type="entry name" value="Ribokinase-like"/>
</dbReference>